<dbReference type="AlphaFoldDB" id="A0AAQ3RUP3"/>
<protein>
    <recommendedName>
        <fullName evidence="3">DUF3511 domain protein</fullName>
    </recommendedName>
</protein>
<reference evidence="1 2" key="1">
    <citation type="journal article" date="2023" name="Life. Sci Alliance">
        <title>Evolutionary insights into 3D genome organization and epigenetic landscape of Vigna mungo.</title>
        <authorList>
            <person name="Junaid A."/>
            <person name="Singh B."/>
            <person name="Bhatia S."/>
        </authorList>
    </citation>
    <scope>NUCLEOTIDE SEQUENCE [LARGE SCALE GENOMIC DNA]</scope>
    <source>
        <strain evidence="1">Urdbean</strain>
    </source>
</reference>
<dbReference type="PANTHER" id="PTHR33193">
    <property type="entry name" value="DOMAIN PROTEIN, PUTATIVE (DUF3511)-RELATED"/>
    <property type="match status" value="1"/>
</dbReference>
<keyword evidence="2" id="KW-1185">Reference proteome</keyword>
<evidence type="ECO:0000313" key="2">
    <source>
        <dbReference type="Proteomes" id="UP001374535"/>
    </source>
</evidence>
<dbReference type="InterPro" id="IPR021899">
    <property type="entry name" value="DUF3511"/>
</dbReference>
<organism evidence="1 2">
    <name type="scientific">Vigna mungo</name>
    <name type="common">Black gram</name>
    <name type="synonym">Phaseolus mungo</name>
    <dbReference type="NCBI Taxonomy" id="3915"/>
    <lineage>
        <taxon>Eukaryota</taxon>
        <taxon>Viridiplantae</taxon>
        <taxon>Streptophyta</taxon>
        <taxon>Embryophyta</taxon>
        <taxon>Tracheophyta</taxon>
        <taxon>Spermatophyta</taxon>
        <taxon>Magnoliopsida</taxon>
        <taxon>eudicotyledons</taxon>
        <taxon>Gunneridae</taxon>
        <taxon>Pentapetalae</taxon>
        <taxon>rosids</taxon>
        <taxon>fabids</taxon>
        <taxon>Fabales</taxon>
        <taxon>Fabaceae</taxon>
        <taxon>Papilionoideae</taxon>
        <taxon>50 kb inversion clade</taxon>
        <taxon>NPAAA clade</taxon>
        <taxon>indigoferoid/millettioid clade</taxon>
        <taxon>Phaseoleae</taxon>
        <taxon>Vigna</taxon>
    </lineage>
</organism>
<evidence type="ECO:0008006" key="3">
    <source>
        <dbReference type="Google" id="ProtNLM"/>
    </source>
</evidence>
<proteinExistence type="predicted"/>
<dbReference type="Pfam" id="PF12023">
    <property type="entry name" value="DUF3511"/>
    <property type="match status" value="1"/>
</dbReference>
<dbReference type="EMBL" id="CP144695">
    <property type="protein sequence ID" value="WVZ05823.1"/>
    <property type="molecule type" value="Genomic_DNA"/>
</dbReference>
<accession>A0AAQ3RUP3</accession>
<dbReference type="PANTHER" id="PTHR33193:SF73">
    <property type="entry name" value="DUF3511 DOMAIN PROTEIN"/>
    <property type="match status" value="1"/>
</dbReference>
<name>A0AAQ3RUP3_VIGMU</name>
<sequence>MEGVQSHYAHSCSYLHDVNRNSVKDNRMTSSYFHEPPRECNNGENMAVSKSKSSWWWNEAERKRKRRVAKYKYYATEAKIKHSFKKGLRWFKIKCIKIVTSL</sequence>
<gene>
    <name evidence="1" type="ORF">V8G54_019169</name>
</gene>
<dbReference type="Proteomes" id="UP001374535">
    <property type="component" value="Chromosome 6"/>
</dbReference>
<evidence type="ECO:0000313" key="1">
    <source>
        <dbReference type="EMBL" id="WVZ05823.1"/>
    </source>
</evidence>